<protein>
    <submittedName>
        <fullName evidence="8">Bacteriophage replication gene A protein (GPA)</fullName>
    </submittedName>
</protein>
<name>A0A1G8IXY4_9BURK</name>
<dbReference type="AlphaFoldDB" id="A0A1G8IXY4"/>
<comment type="similarity">
    <text evidence="2">Belongs to the phage GPA family.</text>
</comment>
<gene>
    <name evidence="8" type="ORF">SAMN05216466_11961</name>
</gene>
<evidence type="ECO:0000313" key="9">
    <source>
        <dbReference type="Proteomes" id="UP000199706"/>
    </source>
</evidence>
<dbReference type="EMBL" id="FNCJ01000019">
    <property type="protein sequence ID" value="SDI23834.1"/>
    <property type="molecule type" value="Genomic_DNA"/>
</dbReference>
<accession>A0A1G8IXY4</accession>
<dbReference type="GO" id="GO:0006260">
    <property type="term" value="P:DNA replication"/>
    <property type="evidence" value="ECO:0007669"/>
    <property type="project" value="UniProtKB-KW"/>
</dbReference>
<keyword evidence="4" id="KW-0540">Nuclease</keyword>
<dbReference type="InterPro" id="IPR008766">
    <property type="entry name" value="Replication_gene_A-like"/>
</dbReference>
<evidence type="ECO:0000256" key="2">
    <source>
        <dbReference type="ARBA" id="ARBA00009260"/>
    </source>
</evidence>
<evidence type="ECO:0000256" key="3">
    <source>
        <dbReference type="ARBA" id="ARBA00022705"/>
    </source>
</evidence>
<dbReference type="GO" id="GO:0016787">
    <property type="term" value="F:hydrolase activity"/>
    <property type="evidence" value="ECO:0007669"/>
    <property type="project" value="UniProtKB-KW"/>
</dbReference>
<proteinExistence type="inferred from homology"/>
<dbReference type="RefSeq" id="WP_090691370.1">
    <property type="nucleotide sequence ID" value="NZ_CADERL010000008.1"/>
</dbReference>
<keyword evidence="6" id="KW-0378">Hydrolase</keyword>
<dbReference type="GO" id="GO:0004519">
    <property type="term" value="F:endonuclease activity"/>
    <property type="evidence" value="ECO:0007669"/>
    <property type="project" value="UniProtKB-KW"/>
</dbReference>
<sequence>MAILNSFSTISPHMPQHAWREAMLGKLPGKWARSMSRRLEMLDRQHHDWMHGNVYLREHVASYAEAVLPLTATLSDIRDCAVRRAADAYALVERLGDTASIVSHLTALCQRWRIAAPSVERPGGFIARVIDPGWWARRLRAMHGRQTEALAIRLGLVSARADQYISDENLRRSVAQAERNAQMLERTQAINEDGEIFTLAELADKSVSNPAIRRGELMLRMRGMEEVAQEHGCACEFAVVTPPSRFHAVRANGSVNEKYEGATPRDTQDYLQRQWSRCRAWLQRRGVSFYGMRTVEAHRDGTPHWNILVFIREPADVSVWRKALVRYFLLNDSPDEPGAQQHRLRFERITADQGGAAAYIAKYISKNIDGKGIELDLYGEPIAKTAQRVQAWAKQWGIRQFQAIGDAPVTVWRELRRIEQAAIADSPDALQRAWAAAQRVKGATDEENKRADYAEFIRACGGPWIKRKDALMWLHKEEQEGVGRYGDPLGARAAGVVVRGEWALDKGGIVGVIRTVMAKAIASVRRTWTIVKAAASKISPSRTRVNNCTQEQTKEEQEPKFNPMQDHFYYFEQDYLQYENHLYPACNAAASGS</sequence>
<dbReference type="OrthoDB" id="5568266at2"/>
<dbReference type="Proteomes" id="UP000199706">
    <property type="component" value="Unassembled WGS sequence"/>
</dbReference>
<reference evidence="8 9" key="1">
    <citation type="submission" date="2016-10" db="EMBL/GenBank/DDBJ databases">
        <authorList>
            <person name="de Groot N.N."/>
        </authorList>
    </citation>
    <scope>NUCLEOTIDE SEQUENCE [LARGE SCALE GENOMIC DNA]</scope>
    <source>
        <strain evidence="8 9">LMG 2247</strain>
    </source>
</reference>
<evidence type="ECO:0000256" key="6">
    <source>
        <dbReference type="ARBA" id="ARBA00022801"/>
    </source>
</evidence>
<evidence type="ECO:0000259" key="7">
    <source>
        <dbReference type="Pfam" id="PF05840"/>
    </source>
</evidence>
<dbReference type="Pfam" id="PF05840">
    <property type="entry name" value="Phage_GPA"/>
    <property type="match status" value="1"/>
</dbReference>
<feature type="domain" description="Replication gene A protein-like" evidence="7">
    <location>
        <begin position="120"/>
        <end position="370"/>
    </location>
</feature>
<evidence type="ECO:0000256" key="5">
    <source>
        <dbReference type="ARBA" id="ARBA00022759"/>
    </source>
</evidence>
<comment type="function">
    <text evidence="1">Possible endonuclease which induces a single-strand cut and initiates DNA replication.</text>
</comment>
<keyword evidence="3" id="KW-0235">DNA replication</keyword>
<evidence type="ECO:0000256" key="4">
    <source>
        <dbReference type="ARBA" id="ARBA00022722"/>
    </source>
</evidence>
<evidence type="ECO:0000256" key="1">
    <source>
        <dbReference type="ARBA" id="ARBA00003293"/>
    </source>
</evidence>
<evidence type="ECO:0000313" key="8">
    <source>
        <dbReference type="EMBL" id="SDI23834.1"/>
    </source>
</evidence>
<keyword evidence="5" id="KW-0255">Endonuclease</keyword>
<organism evidence="8 9">
    <name type="scientific">Paraburkholderia phenazinium</name>
    <dbReference type="NCBI Taxonomy" id="60549"/>
    <lineage>
        <taxon>Bacteria</taxon>
        <taxon>Pseudomonadati</taxon>
        <taxon>Pseudomonadota</taxon>
        <taxon>Betaproteobacteria</taxon>
        <taxon>Burkholderiales</taxon>
        <taxon>Burkholderiaceae</taxon>
        <taxon>Paraburkholderia</taxon>
    </lineage>
</organism>